<dbReference type="UniPathway" id="UPA00164"/>
<gene>
    <name evidence="8" type="primary">glgA</name>
    <name evidence="11" type="ORF">EV684_102453</name>
</gene>
<feature type="binding site" evidence="8">
    <location>
        <position position="20"/>
    </location>
    <ligand>
        <name>ADP-alpha-D-glucose</name>
        <dbReference type="ChEBI" id="CHEBI:57498"/>
    </ligand>
</feature>
<name>A0A4R2MBD8_RUBGE</name>
<dbReference type="NCBIfam" id="NF001899">
    <property type="entry name" value="PRK00654.1-2"/>
    <property type="match status" value="1"/>
</dbReference>
<evidence type="ECO:0000256" key="6">
    <source>
        <dbReference type="ARBA" id="ARBA00022679"/>
    </source>
</evidence>
<evidence type="ECO:0000256" key="5">
    <source>
        <dbReference type="ARBA" id="ARBA00022676"/>
    </source>
</evidence>
<keyword evidence="6 8" id="KW-0808">Transferase</keyword>
<dbReference type="InterPro" id="IPR013534">
    <property type="entry name" value="Starch_synth_cat_dom"/>
</dbReference>
<evidence type="ECO:0000256" key="2">
    <source>
        <dbReference type="ARBA" id="ARBA00002764"/>
    </source>
</evidence>
<dbReference type="AlphaFoldDB" id="A0A4R2MBD8"/>
<dbReference type="HAMAP" id="MF_00484">
    <property type="entry name" value="Glycogen_synth"/>
    <property type="match status" value="1"/>
</dbReference>
<evidence type="ECO:0000313" key="12">
    <source>
        <dbReference type="Proteomes" id="UP000295106"/>
    </source>
</evidence>
<comment type="catalytic activity">
    <reaction evidence="1 8">
        <text>[(1-&gt;4)-alpha-D-glucosyl](n) + ADP-alpha-D-glucose = [(1-&gt;4)-alpha-D-glucosyl](n+1) + ADP + H(+)</text>
        <dbReference type="Rhea" id="RHEA:18189"/>
        <dbReference type="Rhea" id="RHEA-COMP:9584"/>
        <dbReference type="Rhea" id="RHEA-COMP:9587"/>
        <dbReference type="ChEBI" id="CHEBI:15378"/>
        <dbReference type="ChEBI" id="CHEBI:15444"/>
        <dbReference type="ChEBI" id="CHEBI:57498"/>
        <dbReference type="ChEBI" id="CHEBI:456216"/>
        <dbReference type="EC" id="2.4.1.21"/>
    </reaction>
</comment>
<dbReference type="Gene3D" id="3.40.50.2000">
    <property type="entry name" value="Glycogen Phosphorylase B"/>
    <property type="match status" value="2"/>
</dbReference>
<dbReference type="Pfam" id="PF08323">
    <property type="entry name" value="Glyco_transf_5"/>
    <property type="match status" value="1"/>
</dbReference>
<dbReference type="Pfam" id="PF00534">
    <property type="entry name" value="Glycos_transf_1"/>
    <property type="match status" value="1"/>
</dbReference>
<dbReference type="CDD" id="cd03791">
    <property type="entry name" value="GT5_Glycogen_synthase_DULL1-like"/>
    <property type="match status" value="1"/>
</dbReference>
<dbReference type="InterPro" id="IPR001296">
    <property type="entry name" value="Glyco_trans_1"/>
</dbReference>
<keyword evidence="5 8" id="KW-0328">Glycosyltransferase</keyword>
<evidence type="ECO:0000259" key="9">
    <source>
        <dbReference type="Pfam" id="PF00534"/>
    </source>
</evidence>
<evidence type="ECO:0000256" key="4">
    <source>
        <dbReference type="ARBA" id="ARBA00010281"/>
    </source>
</evidence>
<evidence type="ECO:0000256" key="8">
    <source>
        <dbReference type="HAMAP-Rule" id="MF_00484"/>
    </source>
</evidence>
<evidence type="ECO:0000256" key="1">
    <source>
        <dbReference type="ARBA" id="ARBA00001478"/>
    </source>
</evidence>
<dbReference type="GO" id="GO:0005978">
    <property type="term" value="P:glycogen biosynthetic process"/>
    <property type="evidence" value="ECO:0007669"/>
    <property type="project" value="UniProtKB-UniRule"/>
</dbReference>
<dbReference type="GO" id="GO:0005829">
    <property type="term" value="C:cytosol"/>
    <property type="evidence" value="ECO:0007669"/>
    <property type="project" value="TreeGrafter"/>
</dbReference>
<dbReference type="GO" id="GO:0009011">
    <property type="term" value="F:alpha-1,4-glucan glucosyltransferase (ADP-glucose donor) activity"/>
    <property type="evidence" value="ECO:0007669"/>
    <property type="project" value="UniProtKB-UniRule"/>
</dbReference>
<dbReference type="InterPro" id="IPR011835">
    <property type="entry name" value="GS/SS"/>
</dbReference>
<keyword evidence="7 8" id="KW-0320">Glycogen biosynthesis</keyword>
<comment type="pathway">
    <text evidence="3 8">Glycan biosynthesis; glycogen biosynthesis.</text>
</comment>
<dbReference type="GO" id="GO:0004373">
    <property type="term" value="F:alpha-1,4-glucan glucosyltransferase (UDP-glucose donor) activity"/>
    <property type="evidence" value="ECO:0007669"/>
    <property type="project" value="InterPro"/>
</dbReference>
<evidence type="ECO:0000256" key="3">
    <source>
        <dbReference type="ARBA" id="ARBA00004964"/>
    </source>
</evidence>
<feature type="domain" description="Glycosyl transferase family 1" evidence="9">
    <location>
        <begin position="298"/>
        <end position="453"/>
    </location>
</feature>
<evidence type="ECO:0000259" key="10">
    <source>
        <dbReference type="Pfam" id="PF08323"/>
    </source>
</evidence>
<evidence type="ECO:0000256" key="7">
    <source>
        <dbReference type="ARBA" id="ARBA00023056"/>
    </source>
</evidence>
<feature type="domain" description="Starch synthase catalytic" evidence="10">
    <location>
        <begin position="7"/>
        <end position="244"/>
    </location>
</feature>
<dbReference type="PANTHER" id="PTHR45825">
    <property type="entry name" value="GRANULE-BOUND STARCH SYNTHASE 1, CHLOROPLASTIC/AMYLOPLASTIC"/>
    <property type="match status" value="1"/>
</dbReference>
<accession>A0A4R2MBD8</accession>
<dbReference type="EC" id="2.4.1.21" evidence="8"/>
<sequence length="496" mass="52867">MTTHAMKVLHVAAEVFPLVKTGGLADVVAALPVAQAQQGADVRLLLPGLPAILEQVSGLRCVIDIGACFGALRVRLLRARLPGDGLMVYVVEAPYLYKRGGSPYQNAHGEEWPDNLQRFALLGWIAAHLAAGDADPEWAPDVVHAHDWHAAMSCAYIADHAATPAASIYTVHNLAYQGLFPMHDWAPLGLASRLMSPAGLEYHGQLSFMKAGLKFSDRVTTVSPTYAREISTIEFGCGLDGVVRSRSAHVRGILNGIDTAVWNPATDPALAASYDAARPDGKAACRRALQAEAGLDLDDAALVVAIVSRLTSQKGLDLVLAALPELLGQGVQFAIQGTGDAVLESAFRAAQAQFPGRAQVFTGYDEARAHRLIAGADAIAVPSRFEPCGLTQLYGLRYGTLPIVRRVGGLADTVVDASAAAVAEDRATGFVFDAPSPQAFAQAVQRALEARRQPALWARLRARAMAQQHSWEGPAREYLALYEEALAPLRADGLVR</sequence>
<comment type="caution">
    <text evidence="11">The sequence shown here is derived from an EMBL/GenBank/DDBJ whole genome shotgun (WGS) entry which is preliminary data.</text>
</comment>
<proteinExistence type="inferred from homology"/>
<dbReference type="Proteomes" id="UP000295106">
    <property type="component" value="Unassembled WGS sequence"/>
</dbReference>
<dbReference type="PANTHER" id="PTHR45825:SF11">
    <property type="entry name" value="ALPHA AMYLASE DOMAIN-CONTAINING PROTEIN"/>
    <property type="match status" value="1"/>
</dbReference>
<dbReference type="EMBL" id="SLXD01000002">
    <property type="protein sequence ID" value="TCP04689.1"/>
    <property type="molecule type" value="Genomic_DNA"/>
</dbReference>
<reference evidence="11 12" key="1">
    <citation type="submission" date="2019-03" db="EMBL/GenBank/DDBJ databases">
        <title>Genomic Encyclopedia of Type Strains, Phase IV (KMG-IV): sequencing the most valuable type-strain genomes for metagenomic binning, comparative biology and taxonomic classification.</title>
        <authorList>
            <person name="Goeker M."/>
        </authorList>
    </citation>
    <scope>NUCLEOTIDE SEQUENCE [LARGE SCALE GENOMIC DNA]</scope>
    <source>
        <strain evidence="11 12">DSM 1709</strain>
    </source>
</reference>
<organism evidence="11 12">
    <name type="scientific">Rubrivivax gelatinosus</name>
    <name type="common">Rhodocyclus gelatinosus</name>
    <name type="synonym">Rhodopseudomonas gelatinosa</name>
    <dbReference type="NCBI Taxonomy" id="28068"/>
    <lineage>
        <taxon>Bacteria</taxon>
        <taxon>Pseudomonadati</taxon>
        <taxon>Pseudomonadota</taxon>
        <taxon>Betaproteobacteria</taxon>
        <taxon>Burkholderiales</taxon>
        <taxon>Sphaerotilaceae</taxon>
        <taxon>Rubrivivax</taxon>
    </lineage>
</organism>
<dbReference type="NCBIfam" id="TIGR02095">
    <property type="entry name" value="glgA"/>
    <property type="match status" value="1"/>
</dbReference>
<comment type="function">
    <text evidence="2 8">Synthesizes alpha-1,4-glucan chains using ADP-glucose.</text>
</comment>
<evidence type="ECO:0000313" key="11">
    <source>
        <dbReference type="EMBL" id="TCP04689.1"/>
    </source>
</evidence>
<protein>
    <recommendedName>
        <fullName evidence="8">Glycogen synthase</fullName>
        <ecNumber evidence="8">2.4.1.21</ecNumber>
    </recommendedName>
    <alternativeName>
        <fullName evidence="8">Starch [bacterial glycogen] synthase</fullName>
    </alternativeName>
</protein>
<dbReference type="SUPFAM" id="SSF53756">
    <property type="entry name" value="UDP-Glycosyltransferase/glycogen phosphorylase"/>
    <property type="match status" value="1"/>
</dbReference>
<comment type="similarity">
    <text evidence="4 8">Belongs to the glycosyltransferase 1 family. Bacterial/plant glycogen synthase subfamily.</text>
</comment>